<dbReference type="PANTHER" id="PTHR39338">
    <property type="entry name" value="BLL5662 PROTEIN-RELATED"/>
    <property type="match status" value="1"/>
</dbReference>
<organism evidence="1 2">
    <name type="scientific">Fodinicola feengrottensis</name>
    <dbReference type="NCBI Taxonomy" id="435914"/>
    <lineage>
        <taxon>Bacteria</taxon>
        <taxon>Bacillati</taxon>
        <taxon>Actinomycetota</taxon>
        <taxon>Actinomycetes</taxon>
        <taxon>Mycobacteriales</taxon>
        <taxon>Fodinicola</taxon>
    </lineage>
</organism>
<sequence>MADIRADHVGGGLFGRLVQFSRALRHAGIPVSASEEIDATAVMTAIELTERWQLREGLAAALVKNPSHRKTFDVVFDIWYPSAQGSPSSTVDKKLRGDESDVDQLRDQLAEALLRGDEDDLRRIAEQAVASLGRQSAGPGRQSWFSYRVLRQMSPETLISALLAEMLRRPDTDELPSAMDEMVARATISDRTATFRRQVEAETRRRLVEERGADAVARHAVPALADQVDFLRATREDLAELRRTVQPLARRLAARLALQRRHPRRGRLDIRRTVRASLATGGVPVVTHFKARRPHKPELVVLCDVSGSTASFAHFTLLLTRALREQFAKLRAFAFVDGCDEITRFLGPDIELPDAVNRLMSEARVVQFDGHSDYGRAFETFEDNWPDAVGPNTSLLILGDARTNFRDPGLTALKNLNLAARHTYWLNPEPRRHWDSGDSVAGQYADIVPMLECRNAAQLANFVQQLLPK</sequence>
<protein>
    <submittedName>
        <fullName evidence="1">VWA domain-containing protein</fullName>
    </submittedName>
</protein>
<dbReference type="InterPro" id="IPR008912">
    <property type="entry name" value="Uncharacterised_CoxE"/>
</dbReference>
<evidence type="ECO:0000313" key="1">
    <source>
        <dbReference type="EMBL" id="GAA1718616.1"/>
    </source>
</evidence>
<keyword evidence="2" id="KW-1185">Reference proteome</keyword>
<dbReference type="Pfam" id="PF05762">
    <property type="entry name" value="VWA_CoxE"/>
    <property type="match status" value="1"/>
</dbReference>
<reference evidence="1 2" key="1">
    <citation type="journal article" date="2019" name="Int. J. Syst. Evol. Microbiol.">
        <title>The Global Catalogue of Microorganisms (GCM) 10K type strain sequencing project: providing services to taxonomists for standard genome sequencing and annotation.</title>
        <authorList>
            <consortium name="The Broad Institute Genomics Platform"/>
            <consortium name="The Broad Institute Genome Sequencing Center for Infectious Disease"/>
            <person name="Wu L."/>
            <person name="Ma J."/>
        </authorList>
    </citation>
    <scope>NUCLEOTIDE SEQUENCE [LARGE SCALE GENOMIC DNA]</scope>
    <source>
        <strain evidence="1 2">JCM 14718</strain>
    </source>
</reference>
<name>A0ABN2J5U7_9ACTN</name>
<dbReference type="EMBL" id="BAAANY010000042">
    <property type="protein sequence ID" value="GAA1718616.1"/>
    <property type="molecule type" value="Genomic_DNA"/>
</dbReference>
<dbReference type="InterPro" id="IPR011195">
    <property type="entry name" value="UCP010256"/>
</dbReference>
<dbReference type="PIRSF" id="PIRSF010256">
    <property type="entry name" value="CoxE_vWa"/>
    <property type="match status" value="1"/>
</dbReference>
<dbReference type="RefSeq" id="WP_163573652.1">
    <property type="nucleotide sequence ID" value="NZ_BAAANY010000042.1"/>
</dbReference>
<proteinExistence type="predicted"/>
<accession>A0ABN2J5U7</accession>
<dbReference type="PANTHER" id="PTHR39338:SF5">
    <property type="entry name" value="BLR6139 PROTEIN"/>
    <property type="match status" value="1"/>
</dbReference>
<evidence type="ECO:0000313" key="2">
    <source>
        <dbReference type="Proteomes" id="UP001500618"/>
    </source>
</evidence>
<dbReference type="Proteomes" id="UP001500618">
    <property type="component" value="Unassembled WGS sequence"/>
</dbReference>
<comment type="caution">
    <text evidence="1">The sequence shown here is derived from an EMBL/GenBank/DDBJ whole genome shotgun (WGS) entry which is preliminary data.</text>
</comment>
<gene>
    <name evidence="1" type="ORF">GCM10009765_78820</name>
</gene>